<evidence type="ECO:0000313" key="7">
    <source>
        <dbReference type="Proteomes" id="UP000582231"/>
    </source>
</evidence>
<dbReference type="PANTHER" id="PTHR30055:SF234">
    <property type="entry name" value="HTH-TYPE TRANSCRIPTIONAL REGULATOR BETI"/>
    <property type="match status" value="1"/>
</dbReference>
<feature type="domain" description="HTH tetR-type" evidence="5">
    <location>
        <begin position="15"/>
        <end position="75"/>
    </location>
</feature>
<evidence type="ECO:0000256" key="2">
    <source>
        <dbReference type="ARBA" id="ARBA00023125"/>
    </source>
</evidence>
<dbReference type="PROSITE" id="PS50977">
    <property type="entry name" value="HTH_TETR_2"/>
    <property type="match status" value="1"/>
</dbReference>
<comment type="caution">
    <text evidence="6">The sequence shown here is derived from an EMBL/GenBank/DDBJ whole genome shotgun (WGS) entry which is preliminary data.</text>
</comment>
<protein>
    <submittedName>
        <fullName evidence="6">AcrR family transcriptional regulator</fullName>
    </submittedName>
</protein>
<feature type="DNA-binding region" description="H-T-H motif" evidence="4">
    <location>
        <begin position="38"/>
        <end position="57"/>
    </location>
</feature>
<evidence type="ECO:0000256" key="3">
    <source>
        <dbReference type="ARBA" id="ARBA00023163"/>
    </source>
</evidence>
<dbReference type="PRINTS" id="PR00455">
    <property type="entry name" value="HTHTETR"/>
</dbReference>
<evidence type="ECO:0000256" key="1">
    <source>
        <dbReference type="ARBA" id="ARBA00023015"/>
    </source>
</evidence>
<dbReference type="InterPro" id="IPR009057">
    <property type="entry name" value="Homeodomain-like_sf"/>
</dbReference>
<dbReference type="Gene3D" id="1.10.357.10">
    <property type="entry name" value="Tetracycline Repressor, domain 2"/>
    <property type="match status" value="1"/>
</dbReference>
<dbReference type="Proteomes" id="UP000582231">
    <property type="component" value="Unassembled WGS sequence"/>
</dbReference>
<dbReference type="Pfam" id="PF00440">
    <property type="entry name" value="TetR_N"/>
    <property type="match status" value="1"/>
</dbReference>
<reference evidence="6 7" key="1">
    <citation type="submission" date="2020-07" db="EMBL/GenBank/DDBJ databases">
        <title>Sequencing the genomes of 1000 actinobacteria strains.</title>
        <authorList>
            <person name="Klenk H.-P."/>
        </authorList>
    </citation>
    <scope>NUCLEOTIDE SEQUENCE [LARGE SCALE GENOMIC DNA]</scope>
    <source>
        <strain evidence="6 7">DSM 19082</strain>
    </source>
</reference>
<proteinExistence type="predicted"/>
<evidence type="ECO:0000256" key="4">
    <source>
        <dbReference type="PROSITE-ProRule" id="PRU00335"/>
    </source>
</evidence>
<keyword evidence="1" id="KW-0805">Transcription regulation</keyword>
<dbReference type="RefSeq" id="WP_179728767.1">
    <property type="nucleotide sequence ID" value="NZ_BAABEF010000001.1"/>
</dbReference>
<dbReference type="SUPFAM" id="SSF46689">
    <property type="entry name" value="Homeodomain-like"/>
    <property type="match status" value="1"/>
</dbReference>
<organism evidence="6 7">
    <name type="scientific">Nocardioides kongjuensis</name>
    <dbReference type="NCBI Taxonomy" id="349522"/>
    <lineage>
        <taxon>Bacteria</taxon>
        <taxon>Bacillati</taxon>
        <taxon>Actinomycetota</taxon>
        <taxon>Actinomycetes</taxon>
        <taxon>Propionibacteriales</taxon>
        <taxon>Nocardioidaceae</taxon>
        <taxon>Nocardioides</taxon>
    </lineage>
</organism>
<dbReference type="AlphaFoldDB" id="A0A852RTR6"/>
<gene>
    <name evidence="6" type="ORF">BJ958_004162</name>
</gene>
<accession>A0A852RTR6</accession>
<sequence>MVGTPTRNRIAERRAATRREILDAAWAQAREVGIASITLRDIAGAVGMQPPSLYSHFDSKNAVYDAMYGEAWAEFEAHASRALDDLPDHPRAALHRMARVFFDYAVADLARHQLMNQRTIPGFEPTPESYAPAVRVLDQGVAFLTGLGVSDRADIDIYISLISGLIDQQLANDPGGDRFARLLDRAIDMFADAVGLLPLPGKSPTRRKAGTRK</sequence>
<dbReference type="PANTHER" id="PTHR30055">
    <property type="entry name" value="HTH-TYPE TRANSCRIPTIONAL REGULATOR RUTR"/>
    <property type="match status" value="1"/>
</dbReference>
<dbReference type="EMBL" id="JACCBF010000001">
    <property type="protein sequence ID" value="NYD32616.1"/>
    <property type="molecule type" value="Genomic_DNA"/>
</dbReference>
<keyword evidence="3" id="KW-0804">Transcription</keyword>
<keyword evidence="2 4" id="KW-0238">DNA-binding</keyword>
<keyword evidence="7" id="KW-1185">Reference proteome</keyword>
<evidence type="ECO:0000259" key="5">
    <source>
        <dbReference type="PROSITE" id="PS50977"/>
    </source>
</evidence>
<name>A0A852RTR6_9ACTN</name>
<dbReference type="GO" id="GO:0003700">
    <property type="term" value="F:DNA-binding transcription factor activity"/>
    <property type="evidence" value="ECO:0007669"/>
    <property type="project" value="TreeGrafter"/>
</dbReference>
<evidence type="ECO:0000313" key="6">
    <source>
        <dbReference type="EMBL" id="NYD32616.1"/>
    </source>
</evidence>
<dbReference type="InterPro" id="IPR001647">
    <property type="entry name" value="HTH_TetR"/>
</dbReference>
<dbReference type="GO" id="GO:0000976">
    <property type="term" value="F:transcription cis-regulatory region binding"/>
    <property type="evidence" value="ECO:0007669"/>
    <property type="project" value="TreeGrafter"/>
</dbReference>
<dbReference type="InterPro" id="IPR050109">
    <property type="entry name" value="HTH-type_TetR-like_transc_reg"/>
</dbReference>